<keyword evidence="2" id="KW-1185">Reference proteome</keyword>
<feature type="non-terminal residue" evidence="1">
    <location>
        <position position="1"/>
    </location>
</feature>
<sequence length="60" mass="7227">RSSTLLFKYNTDPLHCYLNIIQILYTVIQLKYRISTLLFKYNTDPLHCYLNIIQIIYTVI</sequence>
<proteinExistence type="predicted"/>
<gene>
    <name evidence="1" type="ORF">LOTGIDRAFT_135266</name>
</gene>
<name>V3YVT1_LOTGI</name>
<protein>
    <submittedName>
        <fullName evidence="1">Uncharacterized protein</fullName>
    </submittedName>
</protein>
<accession>V3YVT1</accession>
<evidence type="ECO:0000313" key="1">
    <source>
        <dbReference type="EMBL" id="ESO82103.1"/>
    </source>
</evidence>
<dbReference type="HOGENOM" id="CLU_2948602_0_0_1"/>
<dbReference type="CTD" id="20233661"/>
<organism evidence="1 2">
    <name type="scientific">Lottia gigantea</name>
    <name type="common">Giant owl limpet</name>
    <dbReference type="NCBI Taxonomy" id="225164"/>
    <lineage>
        <taxon>Eukaryota</taxon>
        <taxon>Metazoa</taxon>
        <taxon>Spiralia</taxon>
        <taxon>Lophotrochozoa</taxon>
        <taxon>Mollusca</taxon>
        <taxon>Gastropoda</taxon>
        <taxon>Patellogastropoda</taxon>
        <taxon>Lottioidea</taxon>
        <taxon>Lottiidae</taxon>
        <taxon>Lottia</taxon>
    </lineage>
</organism>
<dbReference type="GeneID" id="20233661"/>
<dbReference type="KEGG" id="lgi:LOTGIDRAFT_135266"/>
<dbReference type="EMBL" id="KB204047">
    <property type="protein sequence ID" value="ESO82103.1"/>
    <property type="molecule type" value="Genomic_DNA"/>
</dbReference>
<reference evidence="1 2" key="1">
    <citation type="journal article" date="2013" name="Nature">
        <title>Insights into bilaterian evolution from three spiralian genomes.</title>
        <authorList>
            <person name="Simakov O."/>
            <person name="Marletaz F."/>
            <person name="Cho S.J."/>
            <person name="Edsinger-Gonzales E."/>
            <person name="Havlak P."/>
            <person name="Hellsten U."/>
            <person name="Kuo D.H."/>
            <person name="Larsson T."/>
            <person name="Lv J."/>
            <person name="Arendt D."/>
            <person name="Savage R."/>
            <person name="Osoegawa K."/>
            <person name="de Jong P."/>
            <person name="Grimwood J."/>
            <person name="Chapman J.A."/>
            <person name="Shapiro H."/>
            <person name="Aerts A."/>
            <person name="Otillar R.P."/>
            <person name="Terry A.Y."/>
            <person name="Boore J.L."/>
            <person name="Grigoriev I.V."/>
            <person name="Lindberg D.R."/>
            <person name="Seaver E.C."/>
            <person name="Weisblat D.A."/>
            <person name="Putnam N.H."/>
            <person name="Rokhsar D.S."/>
        </authorList>
    </citation>
    <scope>NUCLEOTIDE SEQUENCE [LARGE SCALE GENOMIC DNA]</scope>
</reference>
<evidence type="ECO:0000313" key="2">
    <source>
        <dbReference type="Proteomes" id="UP000030746"/>
    </source>
</evidence>
<dbReference type="Proteomes" id="UP000030746">
    <property type="component" value="Unassembled WGS sequence"/>
</dbReference>
<dbReference type="AlphaFoldDB" id="V3YVT1"/>
<dbReference type="RefSeq" id="XP_009067267.1">
    <property type="nucleotide sequence ID" value="XM_009069019.1"/>
</dbReference>